<dbReference type="Proteomes" id="UP000664132">
    <property type="component" value="Unassembled WGS sequence"/>
</dbReference>
<name>A0A8H7TGP9_9HELO</name>
<gene>
    <name evidence="1" type="ORF">IFR04_008402</name>
</gene>
<reference evidence="1" key="1">
    <citation type="submission" date="2021-02" db="EMBL/GenBank/DDBJ databases">
        <title>Genome sequence Cadophora malorum strain M34.</title>
        <authorList>
            <person name="Stefanovic E."/>
            <person name="Vu D."/>
            <person name="Scully C."/>
            <person name="Dijksterhuis J."/>
            <person name="Roader J."/>
            <person name="Houbraken J."/>
        </authorList>
    </citation>
    <scope>NUCLEOTIDE SEQUENCE</scope>
    <source>
        <strain evidence="1">M34</strain>
    </source>
</reference>
<accession>A0A8H7TGP9</accession>
<dbReference type="OrthoDB" id="3523319at2759"/>
<dbReference type="AlphaFoldDB" id="A0A8H7TGP9"/>
<sequence length="93" mass="10097">MASTTAYTGPSAREMFDTHTLSKEIIARANDPEPVLDASELALLKRYVNAPEAKDKANGSGSLVKYIMIQSNAGNDLLSEEEIAELKAWLDKA</sequence>
<comment type="caution">
    <text evidence="1">The sequence shown here is derived from an EMBL/GenBank/DDBJ whole genome shotgun (WGS) entry which is preliminary data.</text>
</comment>
<evidence type="ECO:0000313" key="2">
    <source>
        <dbReference type="Proteomes" id="UP000664132"/>
    </source>
</evidence>
<evidence type="ECO:0000313" key="1">
    <source>
        <dbReference type="EMBL" id="KAG4418508.1"/>
    </source>
</evidence>
<proteinExistence type="predicted"/>
<keyword evidence="2" id="KW-1185">Reference proteome</keyword>
<protein>
    <submittedName>
        <fullName evidence="1">Uncharacterized protein</fullName>
    </submittedName>
</protein>
<organism evidence="1 2">
    <name type="scientific">Cadophora malorum</name>
    <dbReference type="NCBI Taxonomy" id="108018"/>
    <lineage>
        <taxon>Eukaryota</taxon>
        <taxon>Fungi</taxon>
        <taxon>Dikarya</taxon>
        <taxon>Ascomycota</taxon>
        <taxon>Pezizomycotina</taxon>
        <taxon>Leotiomycetes</taxon>
        <taxon>Helotiales</taxon>
        <taxon>Ploettnerulaceae</taxon>
        <taxon>Cadophora</taxon>
    </lineage>
</organism>
<dbReference type="EMBL" id="JAFJYH010000127">
    <property type="protein sequence ID" value="KAG4418508.1"/>
    <property type="molecule type" value="Genomic_DNA"/>
</dbReference>